<dbReference type="GO" id="GO:0005737">
    <property type="term" value="C:cytoplasm"/>
    <property type="evidence" value="ECO:0007669"/>
    <property type="project" value="InterPro"/>
</dbReference>
<dbReference type="EMBL" id="BARS01031677">
    <property type="protein sequence ID" value="GAG20846.1"/>
    <property type="molecule type" value="Genomic_DNA"/>
</dbReference>
<feature type="non-terminal residue" evidence="8">
    <location>
        <position position="1"/>
    </location>
</feature>
<accession>X0X775</accession>
<dbReference type="Gene3D" id="3.30.930.10">
    <property type="entry name" value="Bira Bifunctional Protein, Domain 2"/>
    <property type="match status" value="1"/>
</dbReference>
<comment type="caution">
    <text evidence="8">The sequence shown here is derived from an EMBL/GenBank/DDBJ whole genome shotgun (WGS) entry which is preliminary data.</text>
</comment>
<evidence type="ECO:0000256" key="4">
    <source>
        <dbReference type="ARBA" id="ARBA00022840"/>
    </source>
</evidence>
<dbReference type="Pfam" id="PF02938">
    <property type="entry name" value="GAD"/>
    <property type="match status" value="1"/>
</dbReference>
<dbReference type="PANTHER" id="PTHR22594:SF5">
    <property type="entry name" value="ASPARTATE--TRNA LIGASE, MITOCHONDRIAL"/>
    <property type="match status" value="1"/>
</dbReference>
<dbReference type="GO" id="GO:0004815">
    <property type="term" value="F:aspartate-tRNA ligase activity"/>
    <property type="evidence" value="ECO:0007669"/>
    <property type="project" value="TreeGrafter"/>
</dbReference>
<dbReference type="AlphaFoldDB" id="X0X775"/>
<dbReference type="InterPro" id="IPR045864">
    <property type="entry name" value="aa-tRNA-synth_II/BPL/LPL"/>
</dbReference>
<dbReference type="InterPro" id="IPR004115">
    <property type="entry name" value="GAD-like_sf"/>
</dbReference>
<evidence type="ECO:0000259" key="7">
    <source>
        <dbReference type="PROSITE" id="PS50862"/>
    </source>
</evidence>
<reference evidence="8" key="1">
    <citation type="journal article" date="2014" name="Front. Microbiol.">
        <title>High frequency of phylogenetically diverse reductive dehalogenase-homologous genes in deep subseafloor sedimentary metagenomes.</title>
        <authorList>
            <person name="Kawai M."/>
            <person name="Futagami T."/>
            <person name="Toyoda A."/>
            <person name="Takaki Y."/>
            <person name="Nishi S."/>
            <person name="Hori S."/>
            <person name="Arai W."/>
            <person name="Tsubouchi T."/>
            <person name="Morono Y."/>
            <person name="Uchiyama I."/>
            <person name="Ito T."/>
            <person name="Fujiyama A."/>
            <person name="Inagaki F."/>
            <person name="Takami H."/>
        </authorList>
    </citation>
    <scope>NUCLEOTIDE SEQUENCE</scope>
    <source>
        <strain evidence="8">Expedition CK06-06</strain>
    </source>
</reference>
<keyword evidence="4" id="KW-0067">ATP-binding</keyword>
<dbReference type="InterPro" id="IPR006195">
    <property type="entry name" value="aa-tRNA-synth_II"/>
</dbReference>
<gene>
    <name evidence="8" type="ORF">S01H1_49264</name>
</gene>
<protein>
    <recommendedName>
        <fullName evidence="7">Aminoacyl-transfer RNA synthetases class-II family profile domain-containing protein</fullName>
    </recommendedName>
</protein>
<dbReference type="Gene3D" id="3.30.1360.30">
    <property type="entry name" value="GAD-like domain"/>
    <property type="match status" value="1"/>
</dbReference>
<keyword evidence="6" id="KW-0030">Aminoacyl-tRNA synthetase</keyword>
<organism evidence="8">
    <name type="scientific">marine sediment metagenome</name>
    <dbReference type="NCBI Taxonomy" id="412755"/>
    <lineage>
        <taxon>unclassified sequences</taxon>
        <taxon>metagenomes</taxon>
        <taxon>ecological metagenomes</taxon>
    </lineage>
</organism>
<name>X0X775_9ZZZZ</name>
<evidence type="ECO:0000256" key="5">
    <source>
        <dbReference type="ARBA" id="ARBA00022917"/>
    </source>
</evidence>
<feature type="domain" description="Aminoacyl-transfer RNA synthetases class-II family profile" evidence="7">
    <location>
        <begin position="34"/>
        <end position="230"/>
    </location>
</feature>
<feature type="non-terminal residue" evidence="8">
    <location>
        <position position="261"/>
    </location>
</feature>
<evidence type="ECO:0000256" key="1">
    <source>
        <dbReference type="ARBA" id="ARBA00006303"/>
    </source>
</evidence>
<dbReference type="Pfam" id="PF00152">
    <property type="entry name" value="tRNA-synt_2"/>
    <property type="match status" value="1"/>
</dbReference>
<dbReference type="InterPro" id="IPR002312">
    <property type="entry name" value="Asp/Asn-tRNA-synth_IIb"/>
</dbReference>
<dbReference type="PANTHER" id="PTHR22594">
    <property type="entry name" value="ASPARTYL/LYSYL-TRNA SYNTHETASE"/>
    <property type="match status" value="1"/>
</dbReference>
<dbReference type="SUPFAM" id="SSF55681">
    <property type="entry name" value="Class II aaRS and biotin synthetases"/>
    <property type="match status" value="1"/>
</dbReference>
<evidence type="ECO:0000313" key="8">
    <source>
        <dbReference type="EMBL" id="GAG20846.1"/>
    </source>
</evidence>
<comment type="similarity">
    <text evidence="1">Belongs to the class-II aminoacyl-tRNA synthetase family. Type 1 subfamily.</text>
</comment>
<dbReference type="SUPFAM" id="SSF55261">
    <property type="entry name" value="GAD domain-like"/>
    <property type="match status" value="1"/>
</dbReference>
<sequence length="261" mass="29208">DFLVPSRIIPGSFYALPQSPQLFKQLLMIGGIDRYFQIVKCFRDEDLRADRQPEFTQLDLEISFPHGKEEILDLLEGALVELFRKELAIELHTPFPHLAHREALARYGSDKPDLRFDIEIQDISDTVRRSTFRIFTTTIASGGKIAGINAAGCASYSRSAIDSLKEVALDVGAKGLLWIKLEEQVTSPLSKFLSSEEIASITAKFSAKQGDLLLILAGNNIEPALGVLRLEIARREKLAGNKEWKFLWITDFPLFGVDETG</sequence>
<proteinExistence type="inferred from homology"/>
<evidence type="ECO:0000256" key="6">
    <source>
        <dbReference type="ARBA" id="ARBA00023146"/>
    </source>
</evidence>
<dbReference type="PROSITE" id="PS50862">
    <property type="entry name" value="AA_TRNA_LIGASE_II"/>
    <property type="match status" value="1"/>
</dbReference>
<evidence type="ECO:0000256" key="2">
    <source>
        <dbReference type="ARBA" id="ARBA00022598"/>
    </source>
</evidence>
<dbReference type="GO" id="GO:0005524">
    <property type="term" value="F:ATP binding"/>
    <property type="evidence" value="ECO:0007669"/>
    <property type="project" value="UniProtKB-KW"/>
</dbReference>
<evidence type="ECO:0000256" key="3">
    <source>
        <dbReference type="ARBA" id="ARBA00022741"/>
    </source>
</evidence>
<dbReference type="PRINTS" id="PR01042">
    <property type="entry name" value="TRNASYNTHASP"/>
</dbReference>
<dbReference type="GO" id="GO:0006422">
    <property type="term" value="P:aspartyl-tRNA aminoacylation"/>
    <property type="evidence" value="ECO:0007669"/>
    <property type="project" value="TreeGrafter"/>
</dbReference>
<keyword evidence="5" id="KW-0648">Protein biosynthesis</keyword>
<keyword evidence="3" id="KW-0547">Nucleotide-binding</keyword>
<dbReference type="InterPro" id="IPR004364">
    <property type="entry name" value="Aa-tRNA-synt_II"/>
</dbReference>
<keyword evidence="2" id="KW-0436">Ligase</keyword>
<dbReference type="InterPro" id="IPR029351">
    <property type="entry name" value="GAD_dom"/>
</dbReference>